<feature type="region of interest" description="Disordered" evidence="1">
    <location>
        <begin position="505"/>
        <end position="531"/>
    </location>
</feature>
<evidence type="ECO:0000256" key="1">
    <source>
        <dbReference type="SAM" id="MobiDB-lite"/>
    </source>
</evidence>
<accession>A0A6J4RZM8</accession>
<evidence type="ECO:0000259" key="2">
    <source>
        <dbReference type="Pfam" id="PF00535"/>
    </source>
</evidence>
<organism evidence="3">
    <name type="scientific">uncultured Solirubrobacteraceae bacterium</name>
    <dbReference type="NCBI Taxonomy" id="1162706"/>
    <lineage>
        <taxon>Bacteria</taxon>
        <taxon>Bacillati</taxon>
        <taxon>Actinomycetota</taxon>
        <taxon>Thermoleophilia</taxon>
        <taxon>Solirubrobacterales</taxon>
        <taxon>Solirubrobacteraceae</taxon>
        <taxon>environmental samples</taxon>
    </lineage>
</organism>
<proteinExistence type="predicted"/>
<gene>
    <name evidence="3" type="ORF">AVDCRST_MAG85-594</name>
</gene>
<dbReference type="EMBL" id="CADCVT010000059">
    <property type="protein sequence ID" value="CAA9479754.1"/>
    <property type="molecule type" value="Genomic_DNA"/>
</dbReference>
<name>A0A6J4RZM8_9ACTN</name>
<dbReference type="CDD" id="cd04186">
    <property type="entry name" value="GT_2_like_c"/>
    <property type="match status" value="1"/>
</dbReference>
<protein>
    <recommendedName>
        <fullName evidence="2">Glycosyltransferase 2-like domain-containing protein</fullName>
    </recommendedName>
</protein>
<dbReference type="AlphaFoldDB" id="A0A6J4RZM8"/>
<dbReference type="Gene3D" id="3.40.50.2000">
    <property type="entry name" value="Glycogen Phosphorylase B"/>
    <property type="match status" value="1"/>
</dbReference>
<dbReference type="PANTHER" id="PTHR43179">
    <property type="entry name" value="RHAMNOSYLTRANSFERASE WBBL"/>
    <property type="match status" value="1"/>
</dbReference>
<evidence type="ECO:0000313" key="3">
    <source>
        <dbReference type="EMBL" id="CAA9479754.1"/>
    </source>
</evidence>
<dbReference type="Gene3D" id="3.90.550.10">
    <property type="entry name" value="Spore Coat Polysaccharide Biosynthesis Protein SpsA, Chain A"/>
    <property type="match status" value="1"/>
</dbReference>
<reference evidence="3" key="1">
    <citation type="submission" date="2020-02" db="EMBL/GenBank/DDBJ databases">
        <authorList>
            <person name="Meier V. D."/>
        </authorList>
    </citation>
    <scope>NUCLEOTIDE SEQUENCE</scope>
    <source>
        <strain evidence="3">AVDCRST_MAG85</strain>
    </source>
</reference>
<dbReference type="SUPFAM" id="SSF53756">
    <property type="entry name" value="UDP-Glycosyltransferase/glycogen phosphorylase"/>
    <property type="match status" value="1"/>
</dbReference>
<dbReference type="Pfam" id="PF00535">
    <property type="entry name" value="Glycos_transf_2"/>
    <property type="match status" value="1"/>
</dbReference>
<dbReference type="InterPro" id="IPR029044">
    <property type="entry name" value="Nucleotide-diphossugar_trans"/>
</dbReference>
<dbReference type="SUPFAM" id="SSF53448">
    <property type="entry name" value="Nucleotide-diphospho-sugar transferases"/>
    <property type="match status" value="1"/>
</dbReference>
<feature type="domain" description="Glycosyltransferase 2-like" evidence="2">
    <location>
        <begin position="9"/>
        <end position="127"/>
    </location>
</feature>
<dbReference type="PANTHER" id="PTHR43179:SF7">
    <property type="entry name" value="RHAMNOSYLTRANSFERASE WBBL"/>
    <property type="match status" value="1"/>
</dbReference>
<dbReference type="InterPro" id="IPR001173">
    <property type="entry name" value="Glyco_trans_2-like"/>
</dbReference>
<sequence>MSAPRPVAVVVVSWNALEHTRRCLAGLLHETQHPDLQIIVSDNGSSDGTLEYVRSLDDVTVTASPVNRGFAAAINAGIAVAGPQRDVVLLNNDFEPLAPDWLEGLQRCADSTGAGIVGCRLRGSDGVLMHAGAWMPTQTLRGVQIGGGDDVGQYADRHRAIQYATFACTYVRREVIAELGGLDEGYQLYYEDVEYCLAAADAGWATVCCADVTMVHVQHGSFDGRETQRREMYEASRERFAERWGQRLRAREGPHLTLRPDPHAAEPNSAAAELAGALAELGVSCEASEAAPPQVEVLPDERVRLAHEDPPQPLLAGYLPELFNQGICAPRVSDDFTFVAVGPWRDGTAWLRLLDAFDAAFARDDRVILITFVTTTDAGEQAARVLRRRRRPRTAGSAIVVLDQPVVAQTRGALLRIGDCAVDPGPLGCRRATPQAMACGLPVIANDPWGLVGEAEGFPLRDNSAEALRHTLELAARDATATRARGAAAADRAKEEPTWLDVAREVAARTGTPLGAAPKPPPRAADEPTERQLRVVVAAVRAALANEP</sequence>
<feature type="non-terminal residue" evidence="3">
    <location>
        <position position="548"/>
    </location>
</feature>